<name>A0AAD5UN14_9FUNG</name>
<dbReference type="Pfam" id="PF03931">
    <property type="entry name" value="Skp1_POZ"/>
    <property type="match status" value="1"/>
</dbReference>
<dbReference type="PANTHER" id="PTHR11165">
    <property type="entry name" value="SKP1"/>
    <property type="match status" value="1"/>
</dbReference>
<evidence type="ECO:0000259" key="5">
    <source>
        <dbReference type="Pfam" id="PF03931"/>
    </source>
</evidence>
<comment type="pathway">
    <text evidence="3">Protein modification; protein ubiquitination.</text>
</comment>
<protein>
    <recommendedName>
        <fullName evidence="3">E3 ubiquitin ligase complex SCF subunit</fullName>
    </recommendedName>
</protein>
<dbReference type="PIRSF" id="PIRSF028729">
    <property type="entry name" value="E3_ubiquit_lig_SCF_Skp"/>
    <property type="match status" value="1"/>
</dbReference>
<feature type="domain" description="SKP1 component POZ" evidence="5">
    <location>
        <begin position="9"/>
        <end position="59"/>
    </location>
</feature>
<sequence length="149" mass="17138">MAFDPQTQVKLKTSDEVEYILQKDVVTQSHLIKNMLMDLDISDAVPFIDKVIQYCKMHKDDPIPEEPLLYKSLDDISEEDSKLVKVDNQTLFDIITAANYLDIPGLLDLGCKTVALLLKGKTIDEVIKEFNVPPERWYTPEQRKLIEEV</sequence>
<keyword evidence="2 3" id="KW-0833">Ubl conjugation pathway</keyword>
<dbReference type="EMBL" id="JADGKB010000011">
    <property type="protein sequence ID" value="KAJ3260452.1"/>
    <property type="molecule type" value="Genomic_DNA"/>
</dbReference>
<dbReference type="Proteomes" id="UP001210925">
    <property type="component" value="Unassembled WGS sequence"/>
</dbReference>
<dbReference type="InterPro" id="IPR011333">
    <property type="entry name" value="SKP1/BTB/POZ_sf"/>
</dbReference>
<dbReference type="Pfam" id="PF01466">
    <property type="entry name" value="Skp1"/>
    <property type="match status" value="1"/>
</dbReference>
<comment type="function">
    <text evidence="3">Essential component of the SCF (SKP1-CUL1-F-box protein) E3 ubiquitin ligase complexes, which mediate the ubiquitination and subsequent proteasomal degradation of target proteins.</text>
</comment>
<dbReference type="InterPro" id="IPR001232">
    <property type="entry name" value="SKP1-like"/>
</dbReference>
<dbReference type="SMART" id="SM00512">
    <property type="entry name" value="Skp1"/>
    <property type="match status" value="1"/>
</dbReference>
<dbReference type="GO" id="GO:0006511">
    <property type="term" value="P:ubiquitin-dependent protein catabolic process"/>
    <property type="evidence" value="ECO:0007669"/>
    <property type="project" value="InterPro"/>
</dbReference>
<keyword evidence="7" id="KW-1185">Reference proteome</keyword>
<evidence type="ECO:0000259" key="4">
    <source>
        <dbReference type="Pfam" id="PF01466"/>
    </source>
</evidence>
<dbReference type="Gene3D" id="3.30.710.10">
    <property type="entry name" value="Potassium Channel Kv1.1, Chain A"/>
    <property type="match status" value="1"/>
</dbReference>
<dbReference type="CDD" id="cd18322">
    <property type="entry name" value="BTB_POZ_SKP1"/>
    <property type="match status" value="1"/>
</dbReference>
<reference evidence="6" key="1">
    <citation type="submission" date="2020-05" db="EMBL/GenBank/DDBJ databases">
        <title>Phylogenomic resolution of chytrid fungi.</title>
        <authorList>
            <person name="Stajich J.E."/>
            <person name="Amses K."/>
            <person name="Simmons R."/>
            <person name="Seto K."/>
            <person name="Myers J."/>
            <person name="Bonds A."/>
            <person name="Quandt C.A."/>
            <person name="Barry K."/>
            <person name="Liu P."/>
            <person name="Grigoriev I."/>
            <person name="Longcore J.E."/>
            <person name="James T.Y."/>
        </authorList>
    </citation>
    <scope>NUCLEOTIDE SEQUENCE</scope>
    <source>
        <strain evidence="6">PLAUS21</strain>
    </source>
</reference>
<dbReference type="InterPro" id="IPR016897">
    <property type="entry name" value="SKP1"/>
</dbReference>
<organism evidence="6 7">
    <name type="scientific">Boothiomyces macroporosus</name>
    <dbReference type="NCBI Taxonomy" id="261099"/>
    <lineage>
        <taxon>Eukaryota</taxon>
        <taxon>Fungi</taxon>
        <taxon>Fungi incertae sedis</taxon>
        <taxon>Chytridiomycota</taxon>
        <taxon>Chytridiomycota incertae sedis</taxon>
        <taxon>Chytridiomycetes</taxon>
        <taxon>Rhizophydiales</taxon>
        <taxon>Terramycetaceae</taxon>
        <taxon>Boothiomyces</taxon>
    </lineage>
</organism>
<dbReference type="AlphaFoldDB" id="A0AAD5UN14"/>
<evidence type="ECO:0000256" key="3">
    <source>
        <dbReference type="PIRNR" id="PIRNR028729"/>
    </source>
</evidence>
<evidence type="ECO:0000256" key="1">
    <source>
        <dbReference type="ARBA" id="ARBA00009993"/>
    </source>
</evidence>
<dbReference type="InterPro" id="IPR036296">
    <property type="entry name" value="SKP1-like_dim_sf"/>
</dbReference>
<proteinExistence type="inferred from homology"/>
<dbReference type="SUPFAM" id="SSF54695">
    <property type="entry name" value="POZ domain"/>
    <property type="match status" value="1"/>
</dbReference>
<dbReference type="SUPFAM" id="SSF81382">
    <property type="entry name" value="Skp1 dimerisation domain-like"/>
    <property type="match status" value="1"/>
</dbReference>
<dbReference type="InterPro" id="IPR016073">
    <property type="entry name" value="Skp1_comp_POZ"/>
</dbReference>
<comment type="caution">
    <text evidence="6">The sequence shown here is derived from an EMBL/GenBank/DDBJ whole genome shotgun (WGS) entry which is preliminary data.</text>
</comment>
<evidence type="ECO:0000313" key="6">
    <source>
        <dbReference type="EMBL" id="KAJ3260452.1"/>
    </source>
</evidence>
<comment type="similarity">
    <text evidence="1 3">Belongs to the SKP1 family.</text>
</comment>
<accession>A0AAD5UN14</accession>
<dbReference type="InterPro" id="IPR016072">
    <property type="entry name" value="Skp1_comp_dimer"/>
</dbReference>
<gene>
    <name evidence="6" type="ORF">HK103_000594</name>
</gene>
<evidence type="ECO:0000256" key="2">
    <source>
        <dbReference type="ARBA" id="ARBA00022786"/>
    </source>
</evidence>
<evidence type="ECO:0000313" key="7">
    <source>
        <dbReference type="Proteomes" id="UP001210925"/>
    </source>
</evidence>
<feature type="domain" description="SKP1 component dimerisation" evidence="4">
    <location>
        <begin position="104"/>
        <end position="146"/>
    </location>
</feature>
<comment type="subunit">
    <text evidence="3">Component of the SCF (SKP1-CUL1-F-box protein) E3 ubiquitin ligase complexes.</text>
</comment>